<evidence type="ECO:0000256" key="1">
    <source>
        <dbReference type="ARBA" id="ARBA00022669"/>
    </source>
</evidence>
<dbReference type="PANTHER" id="PTHR34997">
    <property type="entry name" value="AM15"/>
    <property type="match status" value="1"/>
</dbReference>
<dbReference type="PROSITE" id="PS51782">
    <property type="entry name" value="LYSM"/>
    <property type="match status" value="2"/>
</dbReference>
<organism evidence="6 7">
    <name type="scientific">Collybiopsis confluens</name>
    <dbReference type="NCBI Taxonomy" id="2823264"/>
    <lineage>
        <taxon>Eukaryota</taxon>
        <taxon>Fungi</taxon>
        <taxon>Dikarya</taxon>
        <taxon>Basidiomycota</taxon>
        <taxon>Agaricomycotina</taxon>
        <taxon>Agaricomycetes</taxon>
        <taxon>Agaricomycetidae</taxon>
        <taxon>Agaricales</taxon>
        <taxon>Marasmiineae</taxon>
        <taxon>Omphalotaceae</taxon>
        <taxon>Collybiopsis</taxon>
    </lineage>
</organism>
<evidence type="ECO:0000313" key="7">
    <source>
        <dbReference type="Proteomes" id="UP000518752"/>
    </source>
</evidence>
<keyword evidence="7" id="KW-1185">Reference proteome</keyword>
<dbReference type="EMBL" id="JAACJN010000011">
    <property type="protein sequence ID" value="KAF5391244.1"/>
    <property type="molecule type" value="Genomic_DNA"/>
</dbReference>
<feature type="compositionally biased region" description="Low complexity" evidence="3">
    <location>
        <begin position="151"/>
        <end position="185"/>
    </location>
</feature>
<protein>
    <recommendedName>
        <fullName evidence="5">LysM domain-containing protein</fullName>
    </recommendedName>
</protein>
<reference evidence="6 7" key="1">
    <citation type="journal article" date="2020" name="ISME J.">
        <title>Uncovering the hidden diversity of litter-decomposition mechanisms in mushroom-forming fungi.</title>
        <authorList>
            <person name="Floudas D."/>
            <person name="Bentzer J."/>
            <person name="Ahren D."/>
            <person name="Johansson T."/>
            <person name="Persson P."/>
            <person name="Tunlid A."/>
        </authorList>
    </citation>
    <scope>NUCLEOTIDE SEQUENCE [LARGE SCALE GENOMIC DNA]</scope>
    <source>
        <strain evidence="6 7">CBS 406.79</strain>
    </source>
</reference>
<dbReference type="Pfam" id="PF01476">
    <property type="entry name" value="LysM"/>
    <property type="match status" value="2"/>
</dbReference>
<evidence type="ECO:0000259" key="5">
    <source>
        <dbReference type="PROSITE" id="PS51782"/>
    </source>
</evidence>
<proteinExistence type="predicted"/>
<dbReference type="InterPro" id="IPR018392">
    <property type="entry name" value="LysM"/>
</dbReference>
<sequence length="200" mass="20269">MFSKVAVVALALPFFVQSATAATCTRSYTVQAGDICDSISASQHVSTYQLASVNAGVFNSDCTNLQPGTSICLGYEGQDCDTTYVVKAQDTCAIINAAYNINSTLLYGNNPQINSDCSNIYVGEVLCVAGTIASPPVGSAPVDTAIPSTATAAVSATPTPSSTPTSSSTPSSTPASSASAATSTSDDSGDDDDLPYCDEL</sequence>
<dbReference type="GO" id="GO:0008061">
    <property type="term" value="F:chitin binding"/>
    <property type="evidence" value="ECO:0007669"/>
    <property type="project" value="UniProtKB-KW"/>
</dbReference>
<gene>
    <name evidence="6" type="ORF">D9757_003014</name>
</gene>
<evidence type="ECO:0000256" key="4">
    <source>
        <dbReference type="SAM" id="SignalP"/>
    </source>
</evidence>
<dbReference type="PANTHER" id="PTHR34997:SF1">
    <property type="entry name" value="PEPTIDOGLYCAN-BINDING LYSIN DOMAIN"/>
    <property type="match status" value="1"/>
</dbReference>
<dbReference type="SUPFAM" id="SSF54106">
    <property type="entry name" value="LysM domain"/>
    <property type="match status" value="2"/>
</dbReference>
<feature type="signal peptide" evidence="4">
    <location>
        <begin position="1"/>
        <end position="21"/>
    </location>
</feature>
<dbReference type="Proteomes" id="UP000518752">
    <property type="component" value="Unassembled WGS sequence"/>
</dbReference>
<feature type="region of interest" description="Disordered" evidence="3">
    <location>
        <begin position="151"/>
        <end position="200"/>
    </location>
</feature>
<comment type="caution">
    <text evidence="6">The sequence shown here is derived from an EMBL/GenBank/DDBJ whole genome shotgun (WGS) entry which is preliminary data.</text>
</comment>
<keyword evidence="1" id="KW-0147">Chitin-binding</keyword>
<feature type="chain" id="PRO_5034393535" description="LysM domain-containing protein" evidence="4">
    <location>
        <begin position="22"/>
        <end position="200"/>
    </location>
</feature>
<evidence type="ECO:0000313" key="6">
    <source>
        <dbReference type="EMBL" id="KAF5391244.1"/>
    </source>
</evidence>
<feature type="domain" description="LysM" evidence="5">
    <location>
        <begin position="82"/>
        <end position="128"/>
    </location>
</feature>
<accession>A0A8H5HX67</accession>
<keyword evidence="2" id="KW-0843">Virulence</keyword>
<dbReference type="SMART" id="SM00257">
    <property type="entry name" value="LysM"/>
    <property type="match status" value="2"/>
</dbReference>
<name>A0A8H5HX67_9AGAR</name>
<keyword evidence="4" id="KW-0732">Signal</keyword>
<dbReference type="InterPro" id="IPR036779">
    <property type="entry name" value="LysM_dom_sf"/>
</dbReference>
<dbReference type="OrthoDB" id="5985073at2759"/>
<dbReference type="Gene3D" id="3.10.350.10">
    <property type="entry name" value="LysM domain"/>
    <property type="match status" value="2"/>
</dbReference>
<evidence type="ECO:0000256" key="2">
    <source>
        <dbReference type="ARBA" id="ARBA00023026"/>
    </source>
</evidence>
<feature type="domain" description="LysM" evidence="5">
    <location>
        <begin position="26"/>
        <end position="73"/>
    </location>
</feature>
<dbReference type="InterPro" id="IPR052210">
    <property type="entry name" value="LysM1-like"/>
</dbReference>
<feature type="compositionally biased region" description="Acidic residues" evidence="3">
    <location>
        <begin position="187"/>
        <end position="200"/>
    </location>
</feature>
<dbReference type="AlphaFoldDB" id="A0A8H5HX67"/>
<dbReference type="CDD" id="cd00118">
    <property type="entry name" value="LysM"/>
    <property type="match status" value="2"/>
</dbReference>
<evidence type="ECO:0000256" key="3">
    <source>
        <dbReference type="SAM" id="MobiDB-lite"/>
    </source>
</evidence>